<comment type="caution">
    <text evidence="2">The sequence shown here is derived from an EMBL/GenBank/DDBJ whole genome shotgun (WGS) entry which is preliminary data.</text>
</comment>
<gene>
    <name evidence="2" type="ORF">CEQ21_08030</name>
</gene>
<dbReference type="Proteomes" id="UP000319837">
    <property type="component" value="Plasmid unnamed2"/>
</dbReference>
<evidence type="ECO:0000256" key="1">
    <source>
        <dbReference type="SAM" id="Coils"/>
    </source>
</evidence>
<sequence length="147" mass="17496">MDKFEELENRIKKMEEEIEQIDRLDNDIFELTQKLEKVTSLLVEMVENNKNIDKNDIDFIVLKFDIDPKKYHELPILVSKKEKEYRKDGTFPTLSQFHQEVIETLSISELEDNVLLPIDVTKNILEKYKKTDDYDYFAVCESILSTE</sequence>
<dbReference type="EMBL" id="RIBP01000003">
    <property type="protein sequence ID" value="TRZ39306.1"/>
    <property type="molecule type" value="Genomic_DNA"/>
</dbReference>
<dbReference type="AlphaFoldDB" id="A0A553SQR0"/>
<protein>
    <submittedName>
        <fullName evidence="2">Uncharacterized protein</fullName>
    </submittedName>
</protein>
<dbReference type="RefSeq" id="WP_185762789.1">
    <property type="nucleotide sequence ID" value="NZ_CM017506.1"/>
</dbReference>
<keyword evidence="1" id="KW-0175">Coiled coil</keyword>
<feature type="coiled-coil region" evidence="1">
    <location>
        <begin position="4"/>
        <end position="41"/>
    </location>
</feature>
<accession>A0A553SQR0</accession>
<geneLocation type="plasmid" evidence="2">
    <name>unnamed2</name>
</geneLocation>
<organism evidence="2">
    <name type="scientific">Niallia circulans</name>
    <name type="common">Bacillus circulans</name>
    <dbReference type="NCBI Taxonomy" id="1397"/>
    <lineage>
        <taxon>Bacteria</taxon>
        <taxon>Bacillati</taxon>
        <taxon>Bacillota</taxon>
        <taxon>Bacilli</taxon>
        <taxon>Bacillales</taxon>
        <taxon>Bacillaceae</taxon>
        <taxon>Niallia</taxon>
    </lineage>
</organism>
<keyword evidence="2" id="KW-0614">Plasmid</keyword>
<name>A0A553SQR0_NIACI</name>
<proteinExistence type="predicted"/>
<reference evidence="2" key="1">
    <citation type="submission" date="2018-10" db="EMBL/GenBank/DDBJ databases">
        <title>FDA dAtabase for Regulatory Grade micrObial Sequences (FDA-ARGOS): Supporting development and validation of Infectious Disease Dx tests.</title>
        <authorList>
            <person name="Minogue T."/>
            <person name="Wolcott M."/>
            <person name="Wasieloski L."/>
            <person name="Aguilar W."/>
            <person name="Moore D."/>
            <person name="Tallon L.J."/>
            <person name="Sadzewicz L."/>
            <person name="Sengamalay N."/>
            <person name="Ott S."/>
            <person name="Godinez A."/>
            <person name="Nagaraj S."/>
            <person name="Vavikolanu K."/>
            <person name="Vyas G."/>
            <person name="Nadendla S."/>
            <person name="Aluvathingal J."/>
            <person name="Sichtig H."/>
        </authorList>
    </citation>
    <scope>NUCLEOTIDE SEQUENCE</scope>
    <source>
        <strain evidence="2">FDAARGOS_343</strain>
        <plasmid evidence="2">unnamed2</plasmid>
    </source>
</reference>
<evidence type="ECO:0000313" key="2">
    <source>
        <dbReference type="EMBL" id="TRZ39306.1"/>
    </source>
</evidence>